<accession>A0A0E0QMR2</accession>
<reference evidence="2" key="1">
    <citation type="submission" date="2013-06" db="EMBL/GenBank/DDBJ databases">
        <authorList>
            <person name="Zhao Q."/>
        </authorList>
    </citation>
    <scope>NUCLEOTIDE SEQUENCE</scope>
    <source>
        <strain evidence="2">cv. W1943</strain>
    </source>
</reference>
<dbReference type="OMA" id="STIGRFE"/>
<evidence type="ECO:0000313" key="1">
    <source>
        <dbReference type="EnsemblPlants" id="ORUFI09G00370.1"/>
    </source>
</evidence>
<evidence type="ECO:0000313" key="2">
    <source>
        <dbReference type="Proteomes" id="UP000008022"/>
    </source>
</evidence>
<sequence length="114" mass="12323">MHGVLAAISLYSSAPSGGHRRDWWRQVGTDGRSLVESGGLGMQQQQLLHTTAKSVATLPVTMDVTELGVWRSTVGGLGRGRSSTGRLKRRGSACNKVRRGRSTIGRFESYGPRL</sequence>
<dbReference type="HOGENOM" id="CLU_2214071_0_0_1"/>
<name>A0A0E0QMR2_ORYRU</name>
<proteinExistence type="predicted"/>
<protein>
    <submittedName>
        <fullName evidence="1">Uncharacterized protein</fullName>
    </submittedName>
</protein>
<dbReference type="EnsemblPlants" id="ORUFI09G00370.1">
    <property type="protein sequence ID" value="ORUFI09G00370.1"/>
    <property type="gene ID" value="ORUFI09G00370"/>
</dbReference>
<keyword evidence="2" id="KW-1185">Reference proteome</keyword>
<dbReference type="Gramene" id="ORUFI09G00370.1">
    <property type="protein sequence ID" value="ORUFI09G00370.1"/>
    <property type="gene ID" value="ORUFI09G00370"/>
</dbReference>
<dbReference type="Proteomes" id="UP000008022">
    <property type="component" value="Unassembled WGS sequence"/>
</dbReference>
<reference evidence="1" key="2">
    <citation type="submission" date="2015-06" db="UniProtKB">
        <authorList>
            <consortium name="EnsemblPlants"/>
        </authorList>
    </citation>
    <scope>IDENTIFICATION</scope>
</reference>
<dbReference type="AlphaFoldDB" id="A0A0E0QMR2"/>
<organism evidence="1 2">
    <name type="scientific">Oryza rufipogon</name>
    <name type="common">Brownbeard rice</name>
    <name type="synonym">Asian wild rice</name>
    <dbReference type="NCBI Taxonomy" id="4529"/>
    <lineage>
        <taxon>Eukaryota</taxon>
        <taxon>Viridiplantae</taxon>
        <taxon>Streptophyta</taxon>
        <taxon>Embryophyta</taxon>
        <taxon>Tracheophyta</taxon>
        <taxon>Spermatophyta</taxon>
        <taxon>Magnoliopsida</taxon>
        <taxon>Liliopsida</taxon>
        <taxon>Poales</taxon>
        <taxon>Poaceae</taxon>
        <taxon>BOP clade</taxon>
        <taxon>Oryzoideae</taxon>
        <taxon>Oryzeae</taxon>
        <taxon>Oryzinae</taxon>
        <taxon>Oryza</taxon>
    </lineage>
</organism>